<name>A0A9N8Z6F2_9GLOM</name>
<protein>
    <submittedName>
        <fullName evidence="1">9208_t:CDS:1</fullName>
    </submittedName>
</protein>
<dbReference type="OrthoDB" id="2360970at2759"/>
<dbReference type="Proteomes" id="UP000789831">
    <property type="component" value="Unassembled WGS sequence"/>
</dbReference>
<dbReference type="AlphaFoldDB" id="A0A9N8Z6F2"/>
<dbReference type="SUPFAM" id="SSF52047">
    <property type="entry name" value="RNI-like"/>
    <property type="match status" value="1"/>
</dbReference>
<evidence type="ECO:0000313" key="2">
    <source>
        <dbReference type="Proteomes" id="UP000789831"/>
    </source>
</evidence>
<sequence>MSNTISTSSSINNRIPFPIEIIYETLKYLRIDYNALLACILTCRAWAECALTFYWRDPFVHMDPRLLVSSYIRCLDEYKCARYNYTCFCENLSMQKLRDSIKEYLKYKDTQEGDSEVSAKDSNQKLDELCFSILRNILKDQANNMKISLDWCQLTSWKQFFDVYFDKGSKCIYQNIKKLSLNYIYDTQLFHTLATTSLNIKALEIHTAIDNLTSDNLRSLISNQNELRELKLIGYLHIPFVALAEQADFLFSIELVYIDFSYAPSCLLKGLASCHQLRKISIKYCTSANDGLLEPLASSRFLNLRTIYVEESMEGWNKLMLSLIRNKPSNLEEIYYKPSSDDLSIMNGQKTTDMIKVVGKSCPFIKNLSVPAISQDDFESLKLFLEDSHRNLQSIDIFMHKTNKNSVPTTRYNLKLIYLE</sequence>
<organism evidence="1 2">
    <name type="scientific">Ambispora gerdemannii</name>
    <dbReference type="NCBI Taxonomy" id="144530"/>
    <lineage>
        <taxon>Eukaryota</taxon>
        <taxon>Fungi</taxon>
        <taxon>Fungi incertae sedis</taxon>
        <taxon>Mucoromycota</taxon>
        <taxon>Glomeromycotina</taxon>
        <taxon>Glomeromycetes</taxon>
        <taxon>Archaeosporales</taxon>
        <taxon>Ambisporaceae</taxon>
        <taxon>Ambispora</taxon>
    </lineage>
</organism>
<dbReference type="Gene3D" id="3.80.10.10">
    <property type="entry name" value="Ribonuclease Inhibitor"/>
    <property type="match status" value="1"/>
</dbReference>
<proteinExistence type="predicted"/>
<reference evidence="1" key="1">
    <citation type="submission" date="2021-06" db="EMBL/GenBank/DDBJ databases">
        <authorList>
            <person name="Kallberg Y."/>
            <person name="Tangrot J."/>
            <person name="Rosling A."/>
        </authorList>
    </citation>
    <scope>NUCLEOTIDE SEQUENCE</scope>
    <source>
        <strain evidence="1">MT106</strain>
    </source>
</reference>
<dbReference type="EMBL" id="CAJVPL010000246">
    <property type="protein sequence ID" value="CAG8472265.1"/>
    <property type="molecule type" value="Genomic_DNA"/>
</dbReference>
<evidence type="ECO:0000313" key="1">
    <source>
        <dbReference type="EMBL" id="CAG8472265.1"/>
    </source>
</evidence>
<gene>
    <name evidence="1" type="ORF">AGERDE_LOCUS2798</name>
</gene>
<keyword evidence="2" id="KW-1185">Reference proteome</keyword>
<dbReference type="InterPro" id="IPR032675">
    <property type="entry name" value="LRR_dom_sf"/>
</dbReference>
<accession>A0A9N8Z6F2</accession>
<comment type="caution">
    <text evidence="1">The sequence shown here is derived from an EMBL/GenBank/DDBJ whole genome shotgun (WGS) entry which is preliminary data.</text>
</comment>